<sequence length="679" mass="74171">MMKPAGANTPGGIQNAEFTSEVSFVDVGGRKDPVKVSYRWRFCEPTAVRDAPHRTTFHSLDLFLDIDCTSRVRREHEPGGGSETDVVAPYAISSALGTLVGACMAHGTAGNKNIAIVAKVVLVPRGGFLCRQDILELRMRHSEHVASVVRFATPDGGFPAVPAEGGRATLPALLSSSPGALLGKESQAPPEETMELLASELKHRLSFDWVLPTQPLPRTVAMLGGRRLYDMAREQYGAKGLLEAAQALGISVIVLDASGHWLEGETYSHLRDDFVAIDMAAGDARLPLHIAETLKGRQLDGIVTFSDELVIATAKAAEMLGLPTEPAALIVQAHYKDATRRVVRNPGVQVVRLDDAEQLNDSHTVGRLANLEYPLIVKPCRAAASRGVRKVGELSALRQAIRKMDDEGLTKHGILIETYVDGPEVDANLVLWDGELLFCEISDDFPCSADAADATIADDFSETLMVHPTALDPNEVELLQSVLHENLLQLGFRSGVFHVEARVQHSSMCYEDINGIQDLVHSEAEGAPKKGPPGVFLVEVNARPPGFDATWATLHTYGVDMGALQFLYALGDRERYKALSQPFSEPAHQFWCGNRQVPMHRENIYVPPDFFERVFAELPEVVPYLVRAEFFAEPGSTVSPRAGSGFVAFIILFSRKSRMHVVEMCDRVLRVSMNVLDSA</sequence>
<name>A0AAJ0MH10_9PEZI</name>
<keyword evidence="3 4" id="KW-0067">ATP-binding</keyword>
<dbReference type="AlphaFoldDB" id="A0AAJ0MH10"/>
<dbReference type="EMBL" id="JAUIQD010000002">
    <property type="protein sequence ID" value="KAK3358789.1"/>
    <property type="molecule type" value="Genomic_DNA"/>
</dbReference>
<evidence type="ECO:0000256" key="3">
    <source>
        <dbReference type="ARBA" id="ARBA00022840"/>
    </source>
</evidence>
<organism evidence="6 7">
    <name type="scientific">Lasiosphaeria hispida</name>
    <dbReference type="NCBI Taxonomy" id="260671"/>
    <lineage>
        <taxon>Eukaryota</taxon>
        <taxon>Fungi</taxon>
        <taxon>Dikarya</taxon>
        <taxon>Ascomycota</taxon>
        <taxon>Pezizomycotina</taxon>
        <taxon>Sordariomycetes</taxon>
        <taxon>Sordariomycetidae</taxon>
        <taxon>Sordariales</taxon>
        <taxon>Lasiosphaeriaceae</taxon>
        <taxon>Lasiosphaeria</taxon>
    </lineage>
</organism>
<feature type="domain" description="ATP-grasp" evidence="5">
    <location>
        <begin position="340"/>
        <end position="570"/>
    </location>
</feature>
<reference evidence="6" key="2">
    <citation type="submission" date="2023-06" db="EMBL/GenBank/DDBJ databases">
        <authorList>
            <consortium name="Lawrence Berkeley National Laboratory"/>
            <person name="Haridas S."/>
            <person name="Hensen N."/>
            <person name="Bonometti L."/>
            <person name="Westerberg I."/>
            <person name="Brannstrom I.O."/>
            <person name="Guillou S."/>
            <person name="Cros-Aarteil S."/>
            <person name="Calhoun S."/>
            <person name="Kuo A."/>
            <person name="Mondo S."/>
            <person name="Pangilinan J."/>
            <person name="Riley R."/>
            <person name="Labutti K."/>
            <person name="Andreopoulos B."/>
            <person name="Lipzen A."/>
            <person name="Chen C."/>
            <person name="Yanf M."/>
            <person name="Daum C."/>
            <person name="Ng V."/>
            <person name="Clum A."/>
            <person name="Steindorff A."/>
            <person name="Ohm R."/>
            <person name="Martin F."/>
            <person name="Silar P."/>
            <person name="Natvig D."/>
            <person name="Lalanne C."/>
            <person name="Gautier V."/>
            <person name="Ament-Velasquez S.L."/>
            <person name="Kruys A."/>
            <person name="Hutchinson M.I."/>
            <person name="Powell A.J."/>
            <person name="Barry K."/>
            <person name="Miller A.N."/>
            <person name="Grigoriev I.V."/>
            <person name="Debuchy R."/>
            <person name="Gladieux P."/>
            <person name="Thoren M.H."/>
            <person name="Johannesson H."/>
        </authorList>
    </citation>
    <scope>NUCLEOTIDE SEQUENCE</scope>
    <source>
        <strain evidence="6">CBS 955.72</strain>
    </source>
</reference>
<keyword evidence="2 4" id="KW-0547">Nucleotide-binding</keyword>
<dbReference type="Gene3D" id="3.30.470.20">
    <property type="entry name" value="ATP-grasp fold, B domain"/>
    <property type="match status" value="1"/>
</dbReference>
<dbReference type="Pfam" id="PF18130">
    <property type="entry name" value="ATPgrasp_N"/>
    <property type="match status" value="1"/>
</dbReference>
<dbReference type="Gene3D" id="3.40.50.20">
    <property type="match status" value="1"/>
</dbReference>
<evidence type="ECO:0000256" key="1">
    <source>
        <dbReference type="ARBA" id="ARBA00022598"/>
    </source>
</evidence>
<proteinExistence type="predicted"/>
<evidence type="ECO:0000256" key="2">
    <source>
        <dbReference type="ARBA" id="ARBA00022741"/>
    </source>
</evidence>
<dbReference type="InterPro" id="IPR011761">
    <property type="entry name" value="ATP-grasp"/>
</dbReference>
<gene>
    <name evidence="6" type="ORF">B0T25DRAFT_74950</name>
</gene>
<dbReference type="InterPro" id="IPR013815">
    <property type="entry name" value="ATP_grasp_subdomain_1"/>
</dbReference>
<evidence type="ECO:0000259" key="5">
    <source>
        <dbReference type="PROSITE" id="PS50975"/>
    </source>
</evidence>
<dbReference type="PANTHER" id="PTHR43585:SF2">
    <property type="entry name" value="ATP-GRASP ENZYME FSQD"/>
    <property type="match status" value="1"/>
</dbReference>
<protein>
    <recommendedName>
        <fullName evidence="5">ATP-grasp domain-containing protein</fullName>
    </recommendedName>
</protein>
<dbReference type="PROSITE" id="PS50975">
    <property type="entry name" value="ATP_GRASP"/>
    <property type="match status" value="1"/>
</dbReference>
<evidence type="ECO:0000313" key="6">
    <source>
        <dbReference type="EMBL" id="KAK3358789.1"/>
    </source>
</evidence>
<dbReference type="Proteomes" id="UP001275084">
    <property type="component" value="Unassembled WGS sequence"/>
</dbReference>
<accession>A0AAJ0MH10</accession>
<keyword evidence="1" id="KW-0436">Ligase</keyword>
<dbReference type="Pfam" id="PF13535">
    <property type="entry name" value="ATP-grasp_4"/>
    <property type="match status" value="1"/>
</dbReference>
<evidence type="ECO:0000256" key="4">
    <source>
        <dbReference type="PROSITE-ProRule" id="PRU00409"/>
    </source>
</evidence>
<dbReference type="InterPro" id="IPR041472">
    <property type="entry name" value="BL00235/CARNS1_N"/>
</dbReference>
<dbReference type="GO" id="GO:0005524">
    <property type="term" value="F:ATP binding"/>
    <property type="evidence" value="ECO:0007669"/>
    <property type="project" value="UniProtKB-UniRule"/>
</dbReference>
<reference evidence="6" key="1">
    <citation type="journal article" date="2023" name="Mol. Phylogenet. Evol.">
        <title>Genome-scale phylogeny and comparative genomics of the fungal order Sordariales.</title>
        <authorList>
            <person name="Hensen N."/>
            <person name="Bonometti L."/>
            <person name="Westerberg I."/>
            <person name="Brannstrom I.O."/>
            <person name="Guillou S."/>
            <person name="Cros-Aarteil S."/>
            <person name="Calhoun S."/>
            <person name="Haridas S."/>
            <person name="Kuo A."/>
            <person name="Mondo S."/>
            <person name="Pangilinan J."/>
            <person name="Riley R."/>
            <person name="LaButti K."/>
            <person name="Andreopoulos B."/>
            <person name="Lipzen A."/>
            <person name="Chen C."/>
            <person name="Yan M."/>
            <person name="Daum C."/>
            <person name="Ng V."/>
            <person name="Clum A."/>
            <person name="Steindorff A."/>
            <person name="Ohm R.A."/>
            <person name="Martin F."/>
            <person name="Silar P."/>
            <person name="Natvig D.O."/>
            <person name="Lalanne C."/>
            <person name="Gautier V."/>
            <person name="Ament-Velasquez S.L."/>
            <person name="Kruys A."/>
            <person name="Hutchinson M.I."/>
            <person name="Powell A.J."/>
            <person name="Barry K."/>
            <person name="Miller A.N."/>
            <person name="Grigoriev I.V."/>
            <person name="Debuchy R."/>
            <person name="Gladieux P."/>
            <person name="Hiltunen Thoren M."/>
            <person name="Johannesson H."/>
        </authorList>
    </citation>
    <scope>NUCLEOTIDE SEQUENCE</scope>
    <source>
        <strain evidence="6">CBS 955.72</strain>
    </source>
</reference>
<dbReference type="GO" id="GO:0046872">
    <property type="term" value="F:metal ion binding"/>
    <property type="evidence" value="ECO:0007669"/>
    <property type="project" value="InterPro"/>
</dbReference>
<dbReference type="PANTHER" id="PTHR43585">
    <property type="entry name" value="FUMIPYRROLE BIOSYNTHESIS PROTEIN C"/>
    <property type="match status" value="1"/>
</dbReference>
<comment type="caution">
    <text evidence="6">The sequence shown here is derived from an EMBL/GenBank/DDBJ whole genome shotgun (WGS) entry which is preliminary data.</text>
</comment>
<dbReference type="Gene3D" id="3.30.1490.20">
    <property type="entry name" value="ATP-grasp fold, A domain"/>
    <property type="match status" value="1"/>
</dbReference>
<keyword evidence="7" id="KW-1185">Reference proteome</keyword>
<dbReference type="GO" id="GO:0016874">
    <property type="term" value="F:ligase activity"/>
    <property type="evidence" value="ECO:0007669"/>
    <property type="project" value="UniProtKB-KW"/>
</dbReference>
<dbReference type="SUPFAM" id="SSF56059">
    <property type="entry name" value="Glutathione synthetase ATP-binding domain-like"/>
    <property type="match status" value="1"/>
</dbReference>
<evidence type="ECO:0000313" key="7">
    <source>
        <dbReference type="Proteomes" id="UP001275084"/>
    </source>
</evidence>
<dbReference type="InterPro" id="IPR052032">
    <property type="entry name" value="ATP-dep_AA_Ligase"/>
</dbReference>